<evidence type="ECO:0000259" key="3">
    <source>
        <dbReference type="Pfam" id="PF26243"/>
    </source>
</evidence>
<evidence type="ECO:0000313" key="4">
    <source>
        <dbReference type="EMBL" id="MBV0900379.1"/>
    </source>
</evidence>
<dbReference type="RefSeq" id="WP_162412319.1">
    <property type="nucleotide sequence ID" value="NZ_JAHQXE010000001.1"/>
</dbReference>
<dbReference type="EMBL" id="JAHQXE010000001">
    <property type="protein sequence ID" value="MBV0900379.1"/>
    <property type="molecule type" value="Genomic_DNA"/>
</dbReference>
<keyword evidence="2" id="KW-0812">Transmembrane</keyword>
<feature type="transmembrane region" description="Helical" evidence="2">
    <location>
        <begin position="49"/>
        <end position="70"/>
    </location>
</feature>
<feature type="domain" description="DUF8056" evidence="3">
    <location>
        <begin position="26"/>
        <end position="187"/>
    </location>
</feature>
<keyword evidence="2" id="KW-0472">Membrane</keyword>
<dbReference type="InterPro" id="IPR058369">
    <property type="entry name" value="DUF8056"/>
</dbReference>
<protein>
    <recommendedName>
        <fullName evidence="3">DUF8056 domain-containing protein</fullName>
    </recommendedName>
</protein>
<gene>
    <name evidence="4" type="ORF">KTS37_01135</name>
</gene>
<keyword evidence="5" id="KW-1185">Reference proteome</keyword>
<comment type="caution">
    <text evidence="4">The sequence shown here is derived from an EMBL/GenBank/DDBJ whole genome shotgun (WGS) entry which is preliminary data.</text>
</comment>
<feature type="transmembrane region" description="Helical" evidence="2">
    <location>
        <begin position="90"/>
        <end position="110"/>
    </location>
</feature>
<evidence type="ECO:0000256" key="1">
    <source>
        <dbReference type="SAM" id="MobiDB-lite"/>
    </source>
</evidence>
<reference evidence="4" key="1">
    <citation type="submission" date="2021-06" db="EMBL/GenBank/DDBJ databases">
        <title>New haloarchaea isolates fom saline soil.</title>
        <authorList>
            <person name="Duran-Viseras A."/>
            <person name="Sanchez-Porro C.S."/>
            <person name="Ventosa A."/>
        </authorList>
    </citation>
    <scope>NUCLEOTIDE SEQUENCE</scope>
    <source>
        <strain evidence="4">JCM 18369</strain>
    </source>
</reference>
<feature type="transmembrane region" description="Helical" evidence="2">
    <location>
        <begin position="122"/>
        <end position="141"/>
    </location>
</feature>
<feature type="transmembrane region" description="Helical" evidence="2">
    <location>
        <begin position="161"/>
        <end position="183"/>
    </location>
</feature>
<evidence type="ECO:0000313" key="5">
    <source>
        <dbReference type="Proteomes" id="UP001166304"/>
    </source>
</evidence>
<evidence type="ECO:0000256" key="2">
    <source>
        <dbReference type="SAM" id="Phobius"/>
    </source>
</evidence>
<sequence length="188" mass="19544">MTDATAAESVPGDGSAAGDGQDDGSEPYRGLPGAFLYAFRATDSLLCKAYVPVALFLSAAIAIVFAFGLVVQLAATGSVRGGTFTFSRTFFLFVGLLVVAPLLAPVLAVARRHRRTGSSVAYDRGIAFSALLFVGSLYLALLVSAPAELRDPTESAVVGFFYSLPPLAGLVPPLLAVGGMYLAHRLLK</sequence>
<dbReference type="AlphaFoldDB" id="A0AA41FYK7"/>
<proteinExistence type="predicted"/>
<feature type="region of interest" description="Disordered" evidence="1">
    <location>
        <begin position="1"/>
        <end position="23"/>
    </location>
</feature>
<dbReference type="Pfam" id="PF26243">
    <property type="entry name" value="DUF8056"/>
    <property type="match status" value="1"/>
</dbReference>
<organism evidence="4 5">
    <name type="scientific">Haloarcula salina</name>
    <dbReference type="NCBI Taxonomy" id="1429914"/>
    <lineage>
        <taxon>Archaea</taxon>
        <taxon>Methanobacteriati</taxon>
        <taxon>Methanobacteriota</taxon>
        <taxon>Stenosarchaea group</taxon>
        <taxon>Halobacteria</taxon>
        <taxon>Halobacteriales</taxon>
        <taxon>Haloarculaceae</taxon>
        <taxon>Haloarcula</taxon>
    </lineage>
</organism>
<dbReference type="Proteomes" id="UP001166304">
    <property type="component" value="Unassembled WGS sequence"/>
</dbReference>
<keyword evidence="2" id="KW-1133">Transmembrane helix</keyword>
<name>A0AA41FYK7_9EURY</name>
<accession>A0AA41FYK7</accession>